<keyword evidence="3" id="KW-1185">Reference proteome</keyword>
<comment type="caution">
    <text evidence="2">The sequence shown here is derived from an EMBL/GenBank/DDBJ whole genome shotgun (WGS) entry which is preliminary data.</text>
</comment>
<organism evidence="2 3">
    <name type="scientific">Tanacetum coccineum</name>
    <dbReference type="NCBI Taxonomy" id="301880"/>
    <lineage>
        <taxon>Eukaryota</taxon>
        <taxon>Viridiplantae</taxon>
        <taxon>Streptophyta</taxon>
        <taxon>Embryophyta</taxon>
        <taxon>Tracheophyta</taxon>
        <taxon>Spermatophyta</taxon>
        <taxon>Magnoliopsida</taxon>
        <taxon>eudicotyledons</taxon>
        <taxon>Gunneridae</taxon>
        <taxon>Pentapetalae</taxon>
        <taxon>asterids</taxon>
        <taxon>campanulids</taxon>
        <taxon>Asterales</taxon>
        <taxon>Asteraceae</taxon>
        <taxon>Asteroideae</taxon>
        <taxon>Anthemideae</taxon>
        <taxon>Anthemidinae</taxon>
        <taxon>Tanacetum</taxon>
    </lineage>
</organism>
<name>A0ABQ5F2N4_9ASTR</name>
<accession>A0ABQ5F2N4</accession>
<feature type="domain" description="Retrovirus-related Pol polyprotein from transposon TNT 1-94-like beta-barrel" evidence="1">
    <location>
        <begin position="64"/>
        <end position="141"/>
    </location>
</feature>
<proteinExistence type="predicted"/>
<dbReference type="Pfam" id="PF22936">
    <property type="entry name" value="Pol_BBD"/>
    <property type="match status" value="1"/>
</dbReference>
<reference evidence="2" key="2">
    <citation type="submission" date="2022-01" db="EMBL/GenBank/DDBJ databases">
        <authorList>
            <person name="Yamashiro T."/>
            <person name="Shiraishi A."/>
            <person name="Satake H."/>
            <person name="Nakayama K."/>
        </authorList>
    </citation>
    <scope>NUCLEOTIDE SEQUENCE</scope>
</reference>
<evidence type="ECO:0000313" key="2">
    <source>
        <dbReference type="EMBL" id="GJT57052.1"/>
    </source>
</evidence>
<protein>
    <recommendedName>
        <fullName evidence="1">Retrovirus-related Pol polyprotein from transposon TNT 1-94-like beta-barrel domain-containing protein</fullName>
    </recommendedName>
</protein>
<evidence type="ECO:0000313" key="3">
    <source>
        <dbReference type="Proteomes" id="UP001151760"/>
    </source>
</evidence>
<dbReference type="InterPro" id="IPR054722">
    <property type="entry name" value="PolX-like_BBD"/>
</dbReference>
<dbReference type="Proteomes" id="UP001151760">
    <property type="component" value="Unassembled WGS sequence"/>
</dbReference>
<dbReference type="EMBL" id="BQNB010016900">
    <property type="protein sequence ID" value="GJT57052.1"/>
    <property type="molecule type" value="Genomic_DNA"/>
</dbReference>
<evidence type="ECO:0000259" key="1">
    <source>
        <dbReference type="Pfam" id="PF22936"/>
    </source>
</evidence>
<gene>
    <name evidence="2" type="ORF">Tco_0992106</name>
</gene>
<sequence length="287" mass="31672">MSTCTLAQYVAHKTNVAQQFTPQKHYRLSHPGQGILGPAPAIYASQPTTLPSAFSIMPPKDPTWHMDTGASSHLNFNASNLSTIFYKRLFPSVHVGDGKSSPVTNTDHSIIPSHHLPLHLHNVLVTPNIIKNLISIRQFTRDNNCTIEFDAFGFSVKNYSTRHILLRCDSSGDLYSVTKPSTPPIAFLSISASTYKSALRVSFILLGNRIGAFTNLSFAGINGSMINDKIKPSVGLRLSLLLNYVARMVCLNHSDYKIVFVASMKTLVAEFIGKLSDRQEVVVWEIV</sequence>
<reference evidence="2" key="1">
    <citation type="journal article" date="2022" name="Int. J. Mol. Sci.">
        <title>Draft Genome of Tanacetum Coccineum: Genomic Comparison of Closely Related Tanacetum-Family Plants.</title>
        <authorList>
            <person name="Yamashiro T."/>
            <person name="Shiraishi A."/>
            <person name="Nakayama K."/>
            <person name="Satake H."/>
        </authorList>
    </citation>
    <scope>NUCLEOTIDE SEQUENCE</scope>
</reference>